<name>A0A830BTV5_9LAMI</name>
<dbReference type="AlphaFoldDB" id="A0A830BTV5"/>
<accession>A0A830BTV5</accession>
<evidence type="ECO:0000313" key="2">
    <source>
        <dbReference type="Proteomes" id="UP000653305"/>
    </source>
</evidence>
<evidence type="ECO:0008006" key="3">
    <source>
        <dbReference type="Google" id="ProtNLM"/>
    </source>
</evidence>
<comment type="caution">
    <text evidence="1">The sequence shown here is derived from an EMBL/GenBank/DDBJ whole genome shotgun (WGS) entry which is preliminary data.</text>
</comment>
<sequence length="946" mass="107543">ECNVGYIVPEWVEDNQILSEIERIYGSNSNLPTTTIILPLKPDKVKPVKQQLSSIHPEDSKADPTSNKVTAISISSEKNFVTRKNIDAESQRFRVRPENKVERRAEVEEYVITLAFPNGERLQRGSSNSPGIYAFLPTEMSSRETILLDCKWNLGILNCVPTAFVSAFISLVKEKENAPVSLLPRMFRFLPITGSPYALLNSVREQIQSKLMEESIIPCESYTMQKFFHKPKEVGRLRPGFWDLLELARKQGVCLDNISTHGKYILSSAFDDEANNDFLGFLKVGYVDEEWYAKCVRSSNLVLGGGEDLYLKLLLFVAENWSAFSSTSLVDIPVLKYVGAQSQVSLCKVNEVSRKRKILLSNLVYQISWLIDWNGEFVGVSNSYFLPESTLREILSHSKRQMIWDWLVKQVKVSFVSVNDYALHLSKVLGNDRKRIVTYAHFLYHSFGKKYLSATEVNEAAKSMPLVDNYGQVIINRQRVVVPANGSRWMQLVGSNPWRDKGYVELGEDYLFSGNYAGVVTREKELIKFLKSHVSASDVPDLPPPNARIPSFSSLLTKENALLLLEWIRNMKRKQLKMPDKFLNCVKKGSWLRVLLGNSVSCKPPSQSFLLTNSACSSLLQNGSVLVDIPLVDKIFYGKEISKYKDELREVGVMSEFSEACQYIGNRLMSIAASSTLTRAHVFSILNFIRFLRDKLLSPNAFISRIKDKRWLRTSQGDRSPIETVLYDQEWKAASQICDIPFIDHEYYGEKISSFRKELHLLGVVVSFSGNYKLIVDNLKSPYHSRYQAADVVLLLLECMRHLSSSDSTSSEKIVRVLKDSMLLKTTNKGYKSPASCVLSDPSWDCLMQVFNSFSLIDTQFYGEENISSFGDELAKVGVLIDFKEATKAFACVFRQQVSSSSINKENVLSFLACYRKLKGKFHSDLKKCIKEVKWLRTRLTDYRAP</sequence>
<feature type="non-terminal residue" evidence="1">
    <location>
        <position position="946"/>
    </location>
</feature>
<dbReference type="Proteomes" id="UP000653305">
    <property type="component" value="Unassembled WGS sequence"/>
</dbReference>
<protein>
    <recommendedName>
        <fullName evidence="3">Sacsin</fullName>
    </recommendedName>
</protein>
<dbReference type="EMBL" id="BMAC01000213">
    <property type="protein sequence ID" value="GFP90226.1"/>
    <property type="molecule type" value="Genomic_DNA"/>
</dbReference>
<proteinExistence type="predicted"/>
<organism evidence="1 2">
    <name type="scientific">Phtheirospermum japonicum</name>
    <dbReference type="NCBI Taxonomy" id="374723"/>
    <lineage>
        <taxon>Eukaryota</taxon>
        <taxon>Viridiplantae</taxon>
        <taxon>Streptophyta</taxon>
        <taxon>Embryophyta</taxon>
        <taxon>Tracheophyta</taxon>
        <taxon>Spermatophyta</taxon>
        <taxon>Magnoliopsida</taxon>
        <taxon>eudicotyledons</taxon>
        <taxon>Gunneridae</taxon>
        <taxon>Pentapetalae</taxon>
        <taxon>asterids</taxon>
        <taxon>lamiids</taxon>
        <taxon>Lamiales</taxon>
        <taxon>Orobanchaceae</taxon>
        <taxon>Orobanchaceae incertae sedis</taxon>
        <taxon>Phtheirospermum</taxon>
    </lineage>
</organism>
<gene>
    <name evidence="1" type="ORF">PHJA_001166500</name>
</gene>
<keyword evidence="2" id="KW-1185">Reference proteome</keyword>
<dbReference type="InterPro" id="IPR052957">
    <property type="entry name" value="Auxin_embryo_med"/>
</dbReference>
<evidence type="ECO:0000313" key="1">
    <source>
        <dbReference type="EMBL" id="GFP90226.1"/>
    </source>
</evidence>
<reference evidence="1" key="1">
    <citation type="submission" date="2020-07" db="EMBL/GenBank/DDBJ databases">
        <title>Ethylene signaling mediates host invasion by parasitic plants.</title>
        <authorList>
            <person name="Yoshida S."/>
        </authorList>
    </citation>
    <scope>NUCLEOTIDE SEQUENCE</scope>
    <source>
        <strain evidence="1">Okayama</strain>
    </source>
</reference>
<dbReference type="OrthoDB" id="1262810at2759"/>
<dbReference type="PANTHER" id="PTHR32387">
    <property type="entry name" value="WU:FJ29H11"/>
    <property type="match status" value="1"/>
</dbReference>
<dbReference type="PANTHER" id="PTHR32387:SF3">
    <property type="entry name" value="ATP_DNA BINDING PROTEIN"/>
    <property type="match status" value="1"/>
</dbReference>